<reference evidence="2" key="1">
    <citation type="journal article" date="2021" name="New Phytol.">
        <title>Evolutionary innovations through gain and loss of genes in the ectomycorrhizal Boletales.</title>
        <authorList>
            <person name="Wu G."/>
            <person name="Miyauchi S."/>
            <person name="Morin E."/>
            <person name="Kuo A."/>
            <person name="Drula E."/>
            <person name="Varga T."/>
            <person name="Kohler A."/>
            <person name="Feng B."/>
            <person name="Cao Y."/>
            <person name="Lipzen A."/>
            <person name="Daum C."/>
            <person name="Hundley H."/>
            <person name="Pangilinan J."/>
            <person name="Johnson J."/>
            <person name="Barry K."/>
            <person name="LaButti K."/>
            <person name="Ng V."/>
            <person name="Ahrendt S."/>
            <person name="Min B."/>
            <person name="Choi I.G."/>
            <person name="Park H."/>
            <person name="Plett J.M."/>
            <person name="Magnuson J."/>
            <person name="Spatafora J.W."/>
            <person name="Nagy L.G."/>
            <person name="Henrissat B."/>
            <person name="Grigoriev I.V."/>
            <person name="Yang Z.L."/>
            <person name="Xu J."/>
            <person name="Martin F.M."/>
        </authorList>
    </citation>
    <scope>NUCLEOTIDE SEQUENCE</scope>
    <source>
        <strain evidence="2">KKN 215</strain>
    </source>
</reference>
<protein>
    <submittedName>
        <fullName evidence="2">Uncharacterized protein</fullName>
    </submittedName>
</protein>
<dbReference type="AlphaFoldDB" id="A0A8K0UR34"/>
<keyword evidence="3" id="KW-1185">Reference proteome</keyword>
<gene>
    <name evidence="2" type="ORF">BXZ70DRAFT_1077409</name>
</gene>
<evidence type="ECO:0000313" key="3">
    <source>
        <dbReference type="Proteomes" id="UP000813824"/>
    </source>
</evidence>
<organism evidence="2 3">
    <name type="scientific">Cristinia sonorae</name>
    <dbReference type="NCBI Taxonomy" id="1940300"/>
    <lineage>
        <taxon>Eukaryota</taxon>
        <taxon>Fungi</taxon>
        <taxon>Dikarya</taxon>
        <taxon>Basidiomycota</taxon>
        <taxon>Agaricomycotina</taxon>
        <taxon>Agaricomycetes</taxon>
        <taxon>Agaricomycetidae</taxon>
        <taxon>Agaricales</taxon>
        <taxon>Pleurotineae</taxon>
        <taxon>Stephanosporaceae</taxon>
        <taxon>Cristinia</taxon>
    </lineage>
</organism>
<dbReference type="EMBL" id="JAEVFJ010000014">
    <property type="protein sequence ID" value="KAH8100775.1"/>
    <property type="molecule type" value="Genomic_DNA"/>
</dbReference>
<evidence type="ECO:0000313" key="2">
    <source>
        <dbReference type="EMBL" id="KAH8100775.1"/>
    </source>
</evidence>
<dbReference type="Proteomes" id="UP000813824">
    <property type="component" value="Unassembled WGS sequence"/>
</dbReference>
<proteinExistence type="predicted"/>
<name>A0A8K0UR34_9AGAR</name>
<sequence>MRRSFSEHVHGRLNFESSPFFTLTQSPRSRLTGTGTVIEETGLQTEIPAGGWNHRRRHAIADGNASLLDAYPPANPSSAIRSQHKLQPNHNSYFKLLDTILIILIIMERNPNKMAISNLVCNRMSIPFITDPKIDFISRALYNSCPSTKRAQKRAREEEYEYEQKHQEPLITPKCEVEDDDFKEPSAKRCKVEAGPEPSSLAIFTPGDQDVGIDDANFANATPSIAQRADALLAMGTHDAAGSSESTDESIVSPPSPVQVTSPSRTLFKRAVISPCVGLGITMDGAHEL</sequence>
<evidence type="ECO:0000256" key="1">
    <source>
        <dbReference type="SAM" id="MobiDB-lite"/>
    </source>
</evidence>
<comment type="caution">
    <text evidence="2">The sequence shown here is derived from an EMBL/GenBank/DDBJ whole genome shotgun (WGS) entry which is preliminary data.</text>
</comment>
<accession>A0A8K0UR34</accession>
<feature type="region of interest" description="Disordered" evidence="1">
    <location>
        <begin position="238"/>
        <end position="262"/>
    </location>
</feature>